<dbReference type="Pfam" id="PF22456">
    <property type="entry name" value="PqqF-like_C_4"/>
    <property type="match status" value="1"/>
</dbReference>
<evidence type="ECO:0000313" key="5">
    <source>
        <dbReference type="RefSeq" id="XP_010496512.1"/>
    </source>
</evidence>
<feature type="domain" description="Peptidase M16 middle/third" evidence="2">
    <location>
        <begin position="17"/>
        <end position="285"/>
    </location>
</feature>
<dbReference type="RefSeq" id="XP_010496512.1">
    <property type="nucleotide sequence ID" value="XM_010498210.1"/>
</dbReference>
<dbReference type="PANTHER" id="PTHR43690">
    <property type="entry name" value="NARDILYSIN"/>
    <property type="match status" value="1"/>
</dbReference>
<evidence type="ECO:0000313" key="4">
    <source>
        <dbReference type="Proteomes" id="UP000694864"/>
    </source>
</evidence>
<dbReference type="InterPro" id="IPR050626">
    <property type="entry name" value="Peptidase_M16"/>
</dbReference>
<evidence type="ECO:0000259" key="3">
    <source>
        <dbReference type="Pfam" id="PF22456"/>
    </source>
</evidence>
<organism evidence="4 5">
    <name type="scientific">Camelina sativa</name>
    <name type="common">False flax</name>
    <name type="synonym">Myagrum sativum</name>
    <dbReference type="NCBI Taxonomy" id="90675"/>
    <lineage>
        <taxon>Eukaryota</taxon>
        <taxon>Viridiplantae</taxon>
        <taxon>Streptophyta</taxon>
        <taxon>Embryophyta</taxon>
        <taxon>Tracheophyta</taxon>
        <taxon>Spermatophyta</taxon>
        <taxon>Magnoliopsida</taxon>
        <taxon>eudicotyledons</taxon>
        <taxon>Gunneridae</taxon>
        <taxon>Pentapetalae</taxon>
        <taxon>rosids</taxon>
        <taxon>malvids</taxon>
        <taxon>Brassicales</taxon>
        <taxon>Brassicaceae</taxon>
        <taxon>Camelineae</taxon>
        <taxon>Camelina</taxon>
    </lineage>
</organism>
<dbReference type="Proteomes" id="UP000694864">
    <property type="component" value="Unplaced"/>
</dbReference>
<dbReference type="InterPro" id="IPR054734">
    <property type="entry name" value="PqqF-like_C_4"/>
</dbReference>
<evidence type="ECO:0000259" key="2">
    <source>
        <dbReference type="Pfam" id="PF16187"/>
    </source>
</evidence>
<dbReference type="PANTHER" id="PTHR43690:SF28">
    <property type="entry name" value="PEPTIDASE M16 N-TERMINAL DOMAIN-CONTAINING PROTEIN"/>
    <property type="match status" value="1"/>
</dbReference>
<dbReference type="SUPFAM" id="SSF63411">
    <property type="entry name" value="LuxS/MPP-like metallohydrolase"/>
    <property type="match status" value="3"/>
</dbReference>
<dbReference type="InterPro" id="IPR011249">
    <property type="entry name" value="Metalloenz_LuxS/M16"/>
</dbReference>
<protein>
    <submittedName>
        <fullName evidence="5">Nardilysin-like</fullName>
    </submittedName>
</protein>
<keyword evidence="1" id="KW-0479">Metal-binding</keyword>
<reference evidence="4" key="1">
    <citation type="journal article" date="2014" name="Nat. Commun.">
        <title>The emerging biofuel crop Camelina sativa retains a highly undifferentiated hexaploid genome structure.</title>
        <authorList>
            <person name="Kagale S."/>
            <person name="Koh C."/>
            <person name="Nixon J."/>
            <person name="Bollina V."/>
            <person name="Clarke W.E."/>
            <person name="Tuteja R."/>
            <person name="Spillane C."/>
            <person name="Robinson S.J."/>
            <person name="Links M.G."/>
            <person name="Clarke C."/>
            <person name="Higgins E.E."/>
            <person name="Huebert T."/>
            <person name="Sharpe A.G."/>
            <person name="Parkin I.A."/>
        </authorList>
    </citation>
    <scope>NUCLEOTIDE SEQUENCE [LARGE SCALE GENOMIC DNA]</scope>
    <source>
        <strain evidence="4">cv. DH55</strain>
    </source>
</reference>
<dbReference type="Pfam" id="PF16187">
    <property type="entry name" value="Peptidase_M16_M"/>
    <property type="match status" value="1"/>
</dbReference>
<dbReference type="GeneID" id="104773569"/>
<name>A0ABM0Y6Z5_CAMSA</name>
<sequence>MDEFWLTKKREYDSEINSHPSRFAIRISGNMLLYPMAHVIRADYLSNWNPKAIQDLLKYFTPERMRIDFASESVKGTDLKLEPWFKSWYREEQIPASIKEAWSSSSELLLHASLCFPSPNKFIPTSLVARSVECMQLPVRIVDTPSLNMWYKLSNVDSSCLYFLIHHKGGYSSLENHVMMRLFTEILKDEVNDILYQSQEAGVSSSITLHDDQLLLKVSGYWEKLNLWLSDIWKSFMNFSLTIKGFEIIKEKIKTHLSNLDIYYLSDYVLDQVLVEKSYSICKALEVLDKISFAGLENFIHVMRSEIFIDGICSGELLPDEAMDISSIFQTTPVSPLPKDVRHTNRILSLQTKLRRINVKVSNINSVMKLYFRIGREKGRSMRKRAMIHLFREVIYQVLFDKLRTEEQLGYIVSCSPHIKCGVLGFTITVVSAKYSPSHLLKRVTKFVNLIGGHLDTIPQESFEDYKDGLIAKLNNDISITLEEIISKRYTFDSYSREVGEIKRIKKKHILRWYRKQFRSCHRIALCLWGSETKMKKKRTKKRNGLRHVKIPKVLKLSSTRLPQMTFKKVRKVVTNRKSSS</sequence>
<dbReference type="Gene3D" id="3.30.830.10">
    <property type="entry name" value="Metalloenzyme, LuxS/M16 peptidase-like"/>
    <property type="match status" value="3"/>
</dbReference>
<keyword evidence="4" id="KW-1185">Reference proteome</keyword>
<gene>
    <name evidence="5" type="primary">LOC104773569</name>
</gene>
<evidence type="ECO:0000256" key="1">
    <source>
        <dbReference type="ARBA" id="ARBA00022723"/>
    </source>
</evidence>
<reference evidence="5" key="2">
    <citation type="submission" date="2025-08" db="UniProtKB">
        <authorList>
            <consortium name="RefSeq"/>
        </authorList>
    </citation>
    <scope>IDENTIFICATION</scope>
    <source>
        <tissue evidence="5">Leaf</tissue>
    </source>
</reference>
<accession>A0ABM0Y6Z5</accession>
<feature type="domain" description="Coenzyme PQQ synthesis protein F-like C-terminal lobe" evidence="3">
    <location>
        <begin position="391"/>
        <end position="476"/>
    </location>
</feature>
<proteinExistence type="predicted"/>
<dbReference type="InterPro" id="IPR032632">
    <property type="entry name" value="Peptidase_M16_M"/>
</dbReference>